<dbReference type="SMART" id="SM00065">
    <property type="entry name" value="GAF"/>
    <property type="match status" value="1"/>
</dbReference>
<proteinExistence type="predicted"/>
<dbReference type="CDD" id="cd01949">
    <property type="entry name" value="GGDEF"/>
    <property type="match status" value="1"/>
</dbReference>
<dbReference type="Proteomes" id="UP000238220">
    <property type="component" value="Unassembled WGS sequence"/>
</dbReference>
<dbReference type="SUPFAM" id="SSF55781">
    <property type="entry name" value="GAF domain-like"/>
    <property type="match status" value="1"/>
</dbReference>
<accession>A0A2S5TBT4</accession>
<dbReference type="InterPro" id="IPR043128">
    <property type="entry name" value="Rev_trsase/Diguanyl_cyclase"/>
</dbReference>
<dbReference type="InterPro" id="IPR029016">
    <property type="entry name" value="GAF-like_dom_sf"/>
</dbReference>
<dbReference type="SMART" id="SM00267">
    <property type="entry name" value="GGDEF"/>
    <property type="match status" value="1"/>
</dbReference>
<evidence type="ECO:0000259" key="1">
    <source>
        <dbReference type="PROSITE" id="PS50887"/>
    </source>
</evidence>
<dbReference type="InterPro" id="IPR029787">
    <property type="entry name" value="Nucleotide_cyclase"/>
</dbReference>
<dbReference type="AlphaFoldDB" id="A0A2S5TBT4"/>
<dbReference type="EMBL" id="PSNW01000012">
    <property type="protein sequence ID" value="PPE72459.1"/>
    <property type="molecule type" value="Genomic_DNA"/>
</dbReference>
<dbReference type="PROSITE" id="PS50887">
    <property type="entry name" value="GGDEF"/>
    <property type="match status" value="1"/>
</dbReference>
<dbReference type="PANTHER" id="PTHR46663:SF4">
    <property type="entry name" value="DIGUANYLATE CYCLASE DGCT-RELATED"/>
    <property type="match status" value="1"/>
</dbReference>
<dbReference type="PANTHER" id="PTHR46663">
    <property type="entry name" value="DIGUANYLATE CYCLASE DGCT-RELATED"/>
    <property type="match status" value="1"/>
</dbReference>
<sequence>MEEQLLNRLAESVSGANDLESLTRPLLELLETITGMESTYLTTVDEAHGVQHVLYARNTRQMQIPEGLDVPWGDTLCKRALDEGRCYTDNVAECWGDSDAARALGIRTYLSQPVRQLDGQLYGTLCAASASTVAVAPETVKVLGMFARLISHQMERERLVDRLRRSNAELASHALVDPLTGVANRRALVQELQRRLGQAQREGTTLQVAFIDLDGFKTINDRHGHETGDRFLSQVARRLADGIRVSDLVARYGGDEFVVVAPTAAGGDLQGRLQELIRGRYVSAGVPIDYAGASIGVVGSQPGESDPEGLLKRADAKMYEVKRERRATRH</sequence>
<keyword evidence="3" id="KW-1185">Reference proteome</keyword>
<dbReference type="SUPFAM" id="SSF55073">
    <property type="entry name" value="Nucleotide cyclase"/>
    <property type="match status" value="1"/>
</dbReference>
<dbReference type="Pfam" id="PF00990">
    <property type="entry name" value="GGDEF"/>
    <property type="match status" value="1"/>
</dbReference>
<dbReference type="InterPro" id="IPR003018">
    <property type="entry name" value="GAF"/>
</dbReference>
<reference evidence="2 3" key="1">
    <citation type="submission" date="2018-02" db="EMBL/GenBank/DDBJ databases">
        <title>Genome sequencing of Solimonas sp. HR-BB.</title>
        <authorList>
            <person name="Lee Y."/>
            <person name="Jeon C.O."/>
        </authorList>
    </citation>
    <scope>NUCLEOTIDE SEQUENCE [LARGE SCALE GENOMIC DNA]</scope>
    <source>
        <strain evidence="2 3">HR-BB</strain>
    </source>
</reference>
<organism evidence="2 3">
    <name type="scientific">Solimonas fluminis</name>
    <dbReference type="NCBI Taxonomy" id="2086571"/>
    <lineage>
        <taxon>Bacteria</taxon>
        <taxon>Pseudomonadati</taxon>
        <taxon>Pseudomonadota</taxon>
        <taxon>Gammaproteobacteria</taxon>
        <taxon>Nevskiales</taxon>
        <taxon>Nevskiaceae</taxon>
        <taxon>Solimonas</taxon>
    </lineage>
</organism>
<dbReference type="OrthoDB" id="9812358at2"/>
<dbReference type="RefSeq" id="WP_104231775.1">
    <property type="nucleotide sequence ID" value="NZ_PSNW01000012.1"/>
</dbReference>
<dbReference type="NCBIfam" id="TIGR00254">
    <property type="entry name" value="GGDEF"/>
    <property type="match status" value="1"/>
</dbReference>
<dbReference type="Pfam" id="PF13185">
    <property type="entry name" value="GAF_2"/>
    <property type="match status" value="1"/>
</dbReference>
<feature type="domain" description="GGDEF" evidence="1">
    <location>
        <begin position="204"/>
        <end position="330"/>
    </location>
</feature>
<comment type="caution">
    <text evidence="2">The sequence shown here is derived from an EMBL/GenBank/DDBJ whole genome shotgun (WGS) entry which is preliminary data.</text>
</comment>
<gene>
    <name evidence="2" type="ORF">C3942_18110</name>
</gene>
<dbReference type="InterPro" id="IPR052163">
    <property type="entry name" value="DGC-Regulatory_Protein"/>
</dbReference>
<evidence type="ECO:0000313" key="3">
    <source>
        <dbReference type="Proteomes" id="UP000238220"/>
    </source>
</evidence>
<dbReference type="Gene3D" id="3.30.70.270">
    <property type="match status" value="1"/>
</dbReference>
<dbReference type="Gene3D" id="3.30.450.40">
    <property type="match status" value="1"/>
</dbReference>
<dbReference type="InterPro" id="IPR000160">
    <property type="entry name" value="GGDEF_dom"/>
</dbReference>
<evidence type="ECO:0000313" key="2">
    <source>
        <dbReference type="EMBL" id="PPE72459.1"/>
    </source>
</evidence>
<name>A0A2S5TBT4_9GAMM</name>
<protein>
    <submittedName>
        <fullName evidence="2">Diguanylate cyclase</fullName>
    </submittedName>
</protein>